<organism evidence="2 3">
    <name type="scientific">Sinorhizobium americanum</name>
    <dbReference type="NCBI Taxonomy" id="194963"/>
    <lineage>
        <taxon>Bacteria</taxon>
        <taxon>Pseudomonadati</taxon>
        <taxon>Pseudomonadota</taxon>
        <taxon>Alphaproteobacteria</taxon>
        <taxon>Hyphomicrobiales</taxon>
        <taxon>Rhizobiaceae</taxon>
        <taxon>Sinorhizobium/Ensifer group</taxon>
        <taxon>Sinorhizobium</taxon>
    </lineage>
</organism>
<reference evidence="2 3" key="1">
    <citation type="submission" date="2015-10" db="EMBL/GenBank/DDBJ databases">
        <title>Genomic differences between typical nodule nitrogen-fixing rhizobial strains and those coming from bean seeds.</title>
        <authorList>
            <person name="Peralta H."/>
            <person name="Aguilar-Vera A."/>
            <person name="Diaz R."/>
            <person name="Mora Y."/>
            <person name="Martinez-Batallar G."/>
            <person name="Salazar E."/>
            <person name="Vargas-Lagunas C."/>
            <person name="Encarnacion S."/>
            <person name="Girard L."/>
            <person name="Mora J."/>
        </authorList>
    </citation>
    <scope>NUCLEOTIDE SEQUENCE [LARGE SCALE GENOMIC DNA]</scope>
    <source>
        <strain evidence="2 3">CFNEI 73</strain>
    </source>
</reference>
<name>A0A1L3LHU2_9HYPH</name>
<dbReference type="Pfam" id="PF07045">
    <property type="entry name" value="DUF1330"/>
    <property type="match status" value="1"/>
</dbReference>
<dbReference type="PANTHER" id="PTHR41521">
    <property type="match status" value="1"/>
</dbReference>
<dbReference type="InterPro" id="IPR011008">
    <property type="entry name" value="Dimeric_a/b-barrel"/>
</dbReference>
<dbReference type="AlphaFoldDB" id="A0A1L3LHU2"/>
<dbReference type="STRING" id="194963.SAMCFNEI73_Ch0325"/>
<feature type="domain" description="DUF1330" evidence="1">
    <location>
        <begin position="47"/>
        <end position="139"/>
    </location>
</feature>
<dbReference type="PANTHER" id="PTHR41521:SF4">
    <property type="entry name" value="BLR0684 PROTEIN"/>
    <property type="match status" value="1"/>
</dbReference>
<evidence type="ECO:0000313" key="2">
    <source>
        <dbReference type="EMBL" id="APG89657.1"/>
    </source>
</evidence>
<dbReference type="EMBL" id="CP013107">
    <property type="protein sequence ID" value="APG89657.1"/>
    <property type="molecule type" value="Genomic_DNA"/>
</dbReference>
<accession>A0A1L3LHU2</accession>
<dbReference type="Proteomes" id="UP000182306">
    <property type="component" value="Chromosome"/>
</dbReference>
<dbReference type="InterPro" id="IPR010753">
    <property type="entry name" value="DUF1330"/>
</dbReference>
<gene>
    <name evidence="2" type="ORF">SAMCFNEI73_Ch0325</name>
</gene>
<dbReference type="Gene3D" id="3.30.70.100">
    <property type="match status" value="1"/>
</dbReference>
<protein>
    <recommendedName>
        <fullName evidence="1">DUF1330 domain-containing protein</fullName>
    </recommendedName>
</protein>
<evidence type="ECO:0000313" key="3">
    <source>
        <dbReference type="Proteomes" id="UP000182306"/>
    </source>
</evidence>
<keyword evidence="3" id="KW-1185">Reference proteome</keyword>
<dbReference type="SUPFAM" id="SSF54909">
    <property type="entry name" value="Dimeric alpha+beta barrel"/>
    <property type="match status" value="1"/>
</dbReference>
<evidence type="ECO:0000259" key="1">
    <source>
        <dbReference type="Pfam" id="PF07045"/>
    </source>
</evidence>
<dbReference type="KEGG" id="same:SAMCFNEI73_Ch0325"/>
<proteinExistence type="predicted"/>
<sequence>MIPSPRGNRLRLFDFSSAGALDLDQELPEVTIPSVLFGKDEELIMAKGYWIARVDIRDPERYKDYVAAAKPAFEKYGATFLARGGEFHRLEGAVRARNVVIEFPSVQAAIDCYNSPEYQIAAAIRQEVADAEMVVVEGV</sequence>